<reference evidence="1 2" key="1">
    <citation type="submission" date="2020-06" db="EMBL/GenBank/DDBJ databases">
        <title>The genome sequence of Candidatus Regiella insecticola strain Tut.</title>
        <authorList>
            <person name="Nikoh N."/>
            <person name="Tsuchida T."/>
            <person name="Koga R."/>
            <person name="Oshima K."/>
            <person name="Hattori M."/>
            <person name="Fukatsu T."/>
        </authorList>
    </citation>
    <scope>NUCLEOTIDE SEQUENCE [LARGE SCALE GENOMIC DNA]</scope>
    <source>
        <strain evidence="1 2">Tut</strain>
    </source>
</reference>
<gene>
    <name evidence="1" type="ORF">RINTU1_27040</name>
</gene>
<dbReference type="EMBL" id="BLXO01000006">
    <property type="protein sequence ID" value="GFN46900.1"/>
    <property type="molecule type" value="Genomic_DNA"/>
</dbReference>
<sequence length="252" mass="29348">MSLDNTRDGNKNQHIYINGKYHKPLNWFRRNENDIHYDKKRREHIEQSEIFKSIVTIEKITPQQVSVLIGHLCQTSANLTVGTFFNSGDKNFHKEIKKSNETLTYYFQQCSKVTDHKHISDPKITVINIKQQDADLLLTHSSCVTPFCQFSEDSSDDAIKSGDKYYYPFNISLNYAIRIDSEGKETFEKVSISFIPAKNNSLIPDKQLKDILLKYDEKAEKEFIVNMIHENIESSKEFLEQAMIRKSNRNKG</sequence>
<dbReference type="AlphaFoldDB" id="A0A6L2ZR24"/>
<evidence type="ECO:0000313" key="1">
    <source>
        <dbReference type="EMBL" id="GFN46900.1"/>
    </source>
</evidence>
<protein>
    <submittedName>
        <fullName evidence="1">Uncharacterized protein</fullName>
    </submittedName>
</protein>
<name>A0A6L2ZR24_9ENTR</name>
<comment type="caution">
    <text evidence="1">The sequence shown here is derived from an EMBL/GenBank/DDBJ whole genome shotgun (WGS) entry which is preliminary data.</text>
</comment>
<dbReference type="RefSeq" id="WP_176488479.1">
    <property type="nucleotide sequence ID" value="NZ_BLXO01000006.1"/>
</dbReference>
<organism evidence="1 2">
    <name type="scientific">Candidatus Regiella insecticola</name>
    <dbReference type="NCBI Taxonomy" id="138073"/>
    <lineage>
        <taxon>Bacteria</taxon>
        <taxon>Pseudomonadati</taxon>
        <taxon>Pseudomonadota</taxon>
        <taxon>Gammaproteobacteria</taxon>
        <taxon>Enterobacterales</taxon>
        <taxon>Enterobacteriaceae</taxon>
        <taxon>aphid secondary symbionts</taxon>
        <taxon>Candidatus Regiella</taxon>
    </lineage>
</organism>
<proteinExistence type="predicted"/>
<dbReference type="Proteomes" id="UP000504714">
    <property type="component" value="Unassembled WGS sequence"/>
</dbReference>
<evidence type="ECO:0000313" key="2">
    <source>
        <dbReference type="Proteomes" id="UP000504714"/>
    </source>
</evidence>
<accession>A0A6L2ZR24</accession>